<evidence type="ECO:0000313" key="2">
    <source>
        <dbReference type="Proteomes" id="UP000026915"/>
    </source>
</evidence>
<dbReference type="Proteomes" id="UP000026915">
    <property type="component" value="Chromosome 5"/>
</dbReference>
<dbReference type="EMBL" id="CM001883">
    <property type="protein sequence ID" value="EOY08480.1"/>
    <property type="molecule type" value="Genomic_DNA"/>
</dbReference>
<dbReference type="InParanoid" id="A0A061ETT1"/>
<protein>
    <submittedName>
        <fullName evidence="1">Uncharacterized protein</fullName>
    </submittedName>
</protein>
<dbReference type="Gramene" id="EOY08480">
    <property type="protein sequence ID" value="EOY08480"/>
    <property type="gene ID" value="TCM_022935"/>
</dbReference>
<dbReference type="AlphaFoldDB" id="A0A061ETT1"/>
<proteinExistence type="predicted"/>
<reference evidence="1 2" key="1">
    <citation type="journal article" date="2013" name="Genome Biol.">
        <title>The genome sequence of the most widely cultivated cacao type and its use to identify candidate genes regulating pod color.</title>
        <authorList>
            <person name="Motamayor J.C."/>
            <person name="Mockaitis K."/>
            <person name="Schmutz J."/>
            <person name="Haiminen N."/>
            <person name="Iii D.L."/>
            <person name="Cornejo O."/>
            <person name="Findley S.D."/>
            <person name="Zheng P."/>
            <person name="Utro F."/>
            <person name="Royaert S."/>
            <person name="Saski C."/>
            <person name="Jenkins J."/>
            <person name="Podicheti R."/>
            <person name="Zhao M."/>
            <person name="Scheffler B.E."/>
            <person name="Stack J.C."/>
            <person name="Feltus F.A."/>
            <person name="Mustiga G.M."/>
            <person name="Amores F."/>
            <person name="Phillips W."/>
            <person name="Marelli J.P."/>
            <person name="May G.D."/>
            <person name="Shapiro H."/>
            <person name="Ma J."/>
            <person name="Bustamante C.D."/>
            <person name="Schnell R.J."/>
            <person name="Main D."/>
            <person name="Gilbert D."/>
            <person name="Parida L."/>
            <person name="Kuhn D.N."/>
        </authorList>
    </citation>
    <scope>NUCLEOTIDE SEQUENCE [LARGE SCALE GENOMIC DNA]</scope>
    <source>
        <strain evidence="2">cv. Matina 1-6</strain>
    </source>
</reference>
<dbReference type="HOGENOM" id="CLU_2610856_0_0_1"/>
<accession>A0A061ETT1</accession>
<sequence>MSVNRDVATVVMGPMEVPGRDTLLHVLSIVLKFFYEFLFKDDSWFLKTCNMNTFMISWCTYMFSNLQNLLKDGKLFINA</sequence>
<evidence type="ECO:0000313" key="1">
    <source>
        <dbReference type="EMBL" id="EOY08480.1"/>
    </source>
</evidence>
<name>A0A061ETT1_THECC</name>
<organism evidence="1 2">
    <name type="scientific">Theobroma cacao</name>
    <name type="common">Cacao</name>
    <name type="synonym">Cocoa</name>
    <dbReference type="NCBI Taxonomy" id="3641"/>
    <lineage>
        <taxon>Eukaryota</taxon>
        <taxon>Viridiplantae</taxon>
        <taxon>Streptophyta</taxon>
        <taxon>Embryophyta</taxon>
        <taxon>Tracheophyta</taxon>
        <taxon>Spermatophyta</taxon>
        <taxon>Magnoliopsida</taxon>
        <taxon>eudicotyledons</taxon>
        <taxon>Gunneridae</taxon>
        <taxon>Pentapetalae</taxon>
        <taxon>rosids</taxon>
        <taxon>malvids</taxon>
        <taxon>Malvales</taxon>
        <taxon>Malvaceae</taxon>
        <taxon>Byttnerioideae</taxon>
        <taxon>Theobroma</taxon>
    </lineage>
</organism>
<keyword evidence="2" id="KW-1185">Reference proteome</keyword>
<gene>
    <name evidence="1" type="ORF">TCM_022935</name>
</gene>